<dbReference type="Pfam" id="PF00430">
    <property type="entry name" value="ATP-synt_B"/>
    <property type="match status" value="1"/>
</dbReference>
<dbReference type="EMBL" id="FOGD01000009">
    <property type="protein sequence ID" value="SER49777.1"/>
    <property type="molecule type" value="Genomic_DNA"/>
</dbReference>
<gene>
    <name evidence="15" type="primary">atpF</name>
    <name evidence="18" type="ORF">SAMN02982919_02483</name>
</gene>
<dbReference type="GO" id="GO:0045259">
    <property type="term" value="C:proton-transporting ATP synthase complex"/>
    <property type="evidence" value="ECO:0007669"/>
    <property type="project" value="UniProtKB-KW"/>
</dbReference>
<dbReference type="Proteomes" id="UP000199766">
    <property type="component" value="Unassembled WGS sequence"/>
</dbReference>
<evidence type="ECO:0000313" key="18">
    <source>
        <dbReference type="EMBL" id="SER49777.1"/>
    </source>
</evidence>
<dbReference type="OrthoDB" id="9788020at2"/>
<dbReference type="GO" id="GO:0046933">
    <property type="term" value="F:proton-transporting ATP synthase activity, rotational mechanism"/>
    <property type="evidence" value="ECO:0007669"/>
    <property type="project" value="UniProtKB-UniRule"/>
</dbReference>
<evidence type="ECO:0000256" key="7">
    <source>
        <dbReference type="ARBA" id="ARBA00022989"/>
    </source>
</evidence>
<evidence type="ECO:0000313" key="19">
    <source>
        <dbReference type="Proteomes" id="UP000199766"/>
    </source>
</evidence>
<comment type="similarity">
    <text evidence="1 15 16">Belongs to the ATPase B chain family.</text>
</comment>
<proteinExistence type="inferred from homology"/>
<sequence>MSINATLFVQAIVFLILVLFTMKFVWPPIVKALDERAQKIADGLAAADRAKSELSAANQRVEKELSQTRNETAARLADADRRAQAIVEEAKARASEEAQKIITAAQAEAKQQVVQAREALREQVAVLAVKGAEQILRKEVNAGVHADLLNRLKTEL</sequence>
<dbReference type="PANTHER" id="PTHR33445:SF1">
    <property type="entry name" value="ATP SYNTHASE SUBUNIT B"/>
    <property type="match status" value="1"/>
</dbReference>
<evidence type="ECO:0000256" key="11">
    <source>
        <dbReference type="ARBA" id="ARBA00025198"/>
    </source>
</evidence>
<dbReference type="CDD" id="cd06503">
    <property type="entry name" value="ATP-synt_Fo_b"/>
    <property type="match status" value="1"/>
</dbReference>
<comment type="function">
    <text evidence="12">Component of the F(0) channel, it forms part of the peripheral stalk, linking F(1) to F(0). The b'-subunit is a diverged and duplicated form of b found in plants and photosynthetic bacteria.</text>
</comment>
<dbReference type="PANTHER" id="PTHR33445">
    <property type="entry name" value="ATP SYNTHASE SUBUNIT B', CHLOROPLASTIC"/>
    <property type="match status" value="1"/>
</dbReference>
<keyword evidence="9 15" id="KW-0472">Membrane</keyword>
<organism evidence="18 19">
    <name type="scientific">Giesbergeria anulus</name>
    <dbReference type="NCBI Taxonomy" id="180197"/>
    <lineage>
        <taxon>Bacteria</taxon>
        <taxon>Pseudomonadati</taxon>
        <taxon>Pseudomonadota</taxon>
        <taxon>Betaproteobacteria</taxon>
        <taxon>Burkholderiales</taxon>
        <taxon>Comamonadaceae</taxon>
        <taxon>Giesbergeria</taxon>
    </lineage>
</organism>
<dbReference type="STRING" id="180197.SAMN02982919_02483"/>
<keyword evidence="5 15" id="KW-0812">Transmembrane</keyword>
<evidence type="ECO:0000256" key="4">
    <source>
        <dbReference type="ARBA" id="ARBA00022547"/>
    </source>
</evidence>
<keyword evidence="10 15" id="KW-0066">ATP synthesis</keyword>
<evidence type="ECO:0000256" key="13">
    <source>
        <dbReference type="ARBA" id="ARBA00026054"/>
    </source>
</evidence>
<accession>A0A1H9PNP7</accession>
<dbReference type="SUPFAM" id="SSF81573">
    <property type="entry name" value="F1F0 ATP synthase subunit B, membrane domain"/>
    <property type="match status" value="1"/>
</dbReference>
<keyword evidence="17" id="KW-0175">Coiled coil</keyword>
<evidence type="ECO:0000256" key="15">
    <source>
        <dbReference type="HAMAP-Rule" id="MF_01398"/>
    </source>
</evidence>
<keyword evidence="19" id="KW-1185">Reference proteome</keyword>
<keyword evidence="4 15" id="KW-0138">CF(0)</keyword>
<dbReference type="AlphaFoldDB" id="A0A1H9PNP7"/>
<comment type="function">
    <text evidence="11 15">F(1)F(0) ATP synthase produces ATP from ADP in the presence of a proton or sodium gradient. F-type ATPases consist of two structural domains, F(1) containing the extramembraneous catalytic core and F(0) containing the membrane proton channel, linked together by a central stalk and a peripheral stalk. During catalysis, ATP synthesis in the catalytic domain of F(1) is coupled via a rotary mechanism of the central stalk subunits to proton translocation.</text>
</comment>
<dbReference type="GO" id="GO:0012505">
    <property type="term" value="C:endomembrane system"/>
    <property type="evidence" value="ECO:0007669"/>
    <property type="project" value="UniProtKB-SubCell"/>
</dbReference>
<evidence type="ECO:0000256" key="8">
    <source>
        <dbReference type="ARBA" id="ARBA00023065"/>
    </source>
</evidence>
<keyword evidence="3 15" id="KW-1003">Cell membrane</keyword>
<evidence type="ECO:0000256" key="17">
    <source>
        <dbReference type="SAM" id="Coils"/>
    </source>
</evidence>
<keyword evidence="8 15" id="KW-0406">Ion transport</keyword>
<name>A0A1H9PNP7_9BURK</name>
<dbReference type="InterPro" id="IPR005864">
    <property type="entry name" value="ATP_synth_F0_bsu_bac"/>
</dbReference>
<dbReference type="InterPro" id="IPR050059">
    <property type="entry name" value="ATP_synthase_B_chain"/>
</dbReference>
<protein>
    <recommendedName>
        <fullName evidence="15">ATP synthase subunit b</fullName>
    </recommendedName>
    <alternativeName>
        <fullName evidence="15">ATP synthase F(0) sector subunit b</fullName>
    </alternativeName>
    <alternativeName>
        <fullName evidence="15">ATPase subunit I</fullName>
    </alternativeName>
    <alternativeName>
        <fullName evidence="15">F-type ATPase subunit b</fullName>
        <shortName evidence="15">F-ATPase subunit b</shortName>
    </alternativeName>
</protein>
<comment type="subunit">
    <text evidence="15">F-type ATPases have 2 components, F(1) - the catalytic core - and F(0) - the membrane proton channel. F(1) has five subunits: alpha(3), beta(3), gamma(1), delta(1), epsilon(1). F(0) has three main subunits: a(1), b(2) and c(10-14). The alpha and beta chains form an alternating ring which encloses part of the gamma chain. F(1) is attached to F(0) by a central stalk formed by the gamma and epsilon chains, while a peripheral stalk is formed by the delta and b chains.</text>
</comment>
<comment type="subunit">
    <text evidence="13">F-type ATPases have 2 components, F(1) - the catalytic core - and F(0) - the membrane proton channel. F(1) has five subunits: alpha(3), beta(3), gamma(1), delta(1), epsilon(1). F(0) has four main subunits: a(1), b(2) and c(10-14). The alpha and beta chains form an alternating ring which encloses part of the gamma chain. F(1) is attached to F(0) by a central stalk formed by the gamma and epsilon chains, while a peripheral stalk is formed by the delta and b chains.</text>
</comment>
<dbReference type="HAMAP" id="MF_01398">
    <property type="entry name" value="ATP_synth_b_bprime"/>
    <property type="match status" value="1"/>
</dbReference>
<comment type="subcellular location">
    <subcellularLocation>
        <location evidence="15">Cell membrane</location>
        <topology evidence="15">Single-pass membrane protein</topology>
    </subcellularLocation>
    <subcellularLocation>
        <location evidence="14">Endomembrane system</location>
        <topology evidence="14">Single-pass membrane protein</topology>
    </subcellularLocation>
</comment>
<dbReference type="InterPro" id="IPR002146">
    <property type="entry name" value="ATP_synth_b/b'su_bac/chlpt"/>
</dbReference>
<dbReference type="GO" id="GO:0005886">
    <property type="term" value="C:plasma membrane"/>
    <property type="evidence" value="ECO:0007669"/>
    <property type="project" value="UniProtKB-SubCell"/>
</dbReference>
<dbReference type="RefSeq" id="WP_091458128.1">
    <property type="nucleotide sequence ID" value="NZ_FOGD01000009.1"/>
</dbReference>
<evidence type="ECO:0000256" key="9">
    <source>
        <dbReference type="ARBA" id="ARBA00023136"/>
    </source>
</evidence>
<dbReference type="Gene3D" id="6.10.250.1580">
    <property type="match status" value="1"/>
</dbReference>
<keyword evidence="2 15" id="KW-0813">Transport</keyword>
<evidence type="ECO:0000256" key="3">
    <source>
        <dbReference type="ARBA" id="ARBA00022475"/>
    </source>
</evidence>
<keyword evidence="7 15" id="KW-1133">Transmembrane helix</keyword>
<dbReference type="NCBIfam" id="TIGR01144">
    <property type="entry name" value="ATP_synt_b"/>
    <property type="match status" value="1"/>
</dbReference>
<dbReference type="InterPro" id="IPR028987">
    <property type="entry name" value="ATP_synth_B-like_membr_sf"/>
</dbReference>
<evidence type="ECO:0000256" key="10">
    <source>
        <dbReference type="ARBA" id="ARBA00023310"/>
    </source>
</evidence>
<feature type="coiled-coil region" evidence="17">
    <location>
        <begin position="44"/>
        <end position="71"/>
    </location>
</feature>
<feature type="transmembrane region" description="Helical" evidence="15">
    <location>
        <begin position="6"/>
        <end position="26"/>
    </location>
</feature>
<evidence type="ECO:0000256" key="5">
    <source>
        <dbReference type="ARBA" id="ARBA00022692"/>
    </source>
</evidence>
<evidence type="ECO:0000256" key="14">
    <source>
        <dbReference type="ARBA" id="ARBA00037847"/>
    </source>
</evidence>
<evidence type="ECO:0000256" key="12">
    <source>
        <dbReference type="ARBA" id="ARBA00025614"/>
    </source>
</evidence>
<evidence type="ECO:0000256" key="1">
    <source>
        <dbReference type="ARBA" id="ARBA00005513"/>
    </source>
</evidence>
<dbReference type="GO" id="GO:0046961">
    <property type="term" value="F:proton-transporting ATPase activity, rotational mechanism"/>
    <property type="evidence" value="ECO:0007669"/>
    <property type="project" value="TreeGrafter"/>
</dbReference>
<reference evidence="18 19" key="1">
    <citation type="submission" date="2016-10" db="EMBL/GenBank/DDBJ databases">
        <authorList>
            <person name="de Groot N.N."/>
        </authorList>
    </citation>
    <scope>NUCLEOTIDE SEQUENCE [LARGE SCALE GENOMIC DNA]</scope>
    <source>
        <strain evidence="18 19">ATCC 35958</strain>
    </source>
</reference>
<evidence type="ECO:0000256" key="16">
    <source>
        <dbReference type="RuleBase" id="RU003848"/>
    </source>
</evidence>
<keyword evidence="6 15" id="KW-0375">Hydrogen ion transport</keyword>
<evidence type="ECO:0000256" key="6">
    <source>
        <dbReference type="ARBA" id="ARBA00022781"/>
    </source>
</evidence>
<dbReference type="NCBIfam" id="NF004411">
    <property type="entry name" value="PRK05759.1-2"/>
    <property type="match status" value="1"/>
</dbReference>
<evidence type="ECO:0000256" key="2">
    <source>
        <dbReference type="ARBA" id="ARBA00022448"/>
    </source>
</evidence>